<evidence type="ECO:0000313" key="2">
    <source>
        <dbReference type="Proteomes" id="UP000663419"/>
    </source>
</evidence>
<dbReference type="Proteomes" id="UP000663419">
    <property type="component" value="Chromosome 6"/>
</dbReference>
<dbReference type="EMBL" id="CP069107">
    <property type="protein sequence ID" value="QSS57651.1"/>
    <property type="molecule type" value="Genomic_DNA"/>
</dbReference>
<reference evidence="1" key="1">
    <citation type="submission" date="2021-01" db="EMBL/GenBank/DDBJ databases">
        <title>Chromosome-level genome assembly of a human fungal pathogen reveals clustering of transcriptionally co-regulated genes.</title>
        <authorList>
            <person name="Voorhies M."/>
            <person name="Cohen S."/>
            <person name="Shea T.P."/>
            <person name="Petrus S."/>
            <person name="Munoz J.F."/>
            <person name="Poplawski S."/>
            <person name="Goldman W.E."/>
            <person name="Michael T."/>
            <person name="Cuomo C.A."/>
            <person name="Sil A."/>
            <person name="Beyhan S."/>
        </authorList>
    </citation>
    <scope>NUCLEOTIDE SEQUENCE</scope>
    <source>
        <strain evidence="1">H88</strain>
    </source>
</reference>
<accession>A0A8A1LV54</accession>
<evidence type="ECO:0000313" key="1">
    <source>
        <dbReference type="EMBL" id="QSS57651.1"/>
    </source>
</evidence>
<dbReference type="VEuPathDB" id="FungiDB:I7I53_11907"/>
<sequence>MKTGTGGKTMECGGPVCFALPTFPRRLQNLYWINQRTTFRLRPVLYSILTGPCSCQLRYESRGAESTPPSAVPRYSPRDQAPCYISLNQPHIFPDFQHALHPYSRRF</sequence>
<dbReference type="AlphaFoldDB" id="A0A8A1LV54"/>
<organism evidence="1 2">
    <name type="scientific">Ajellomyces capsulatus (strain H88)</name>
    <name type="common">Darling's disease fungus</name>
    <name type="synonym">Histoplasma capsulatum</name>
    <dbReference type="NCBI Taxonomy" id="544711"/>
    <lineage>
        <taxon>Eukaryota</taxon>
        <taxon>Fungi</taxon>
        <taxon>Dikarya</taxon>
        <taxon>Ascomycota</taxon>
        <taxon>Pezizomycotina</taxon>
        <taxon>Eurotiomycetes</taxon>
        <taxon>Eurotiomycetidae</taxon>
        <taxon>Onygenales</taxon>
        <taxon>Ajellomycetaceae</taxon>
        <taxon>Histoplasma</taxon>
    </lineage>
</organism>
<protein>
    <submittedName>
        <fullName evidence="1">Uncharacterized protein</fullName>
    </submittedName>
</protein>
<name>A0A8A1LV54_AJEC8</name>
<gene>
    <name evidence="1" type="ORF">I7I53_11907</name>
</gene>
<proteinExistence type="predicted"/>